<proteinExistence type="predicted"/>
<dbReference type="GO" id="GO:0000160">
    <property type="term" value="P:phosphorelay signal transduction system"/>
    <property type="evidence" value="ECO:0007669"/>
    <property type="project" value="InterPro"/>
</dbReference>
<keyword evidence="3" id="KW-0597">Phosphoprotein</keyword>
<reference evidence="6 7" key="1">
    <citation type="submission" date="2018-02" db="EMBL/GenBank/DDBJ databases">
        <title>novel marine gammaproteobacteria from coastal saline agro ecosystem.</title>
        <authorList>
            <person name="Krishnan R."/>
            <person name="Ramesh Kumar N."/>
        </authorList>
    </citation>
    <scope>NUCLEOTIDE SEQUENCE [LARGE SCALE GENOMIC DNA]</scope>
    <source>
        <strain evidence="6 7">228</strain>
    </source>
</reference>
<dbReference type="PROSITE" id="PS50110">
    <property type="entry name" value="RESPONSE_REGULATORY"/>
    <property type="match status" value="1"/>
</dbReference>
<dbReference type="AlphaFoldDB" id="A0A2S5KKT7"/>
<feature type="domain" description="GGDEF" evidence="5">
    <location>
        <begin position="163"/>
        <end position="299"/>
    </location>
</feature>
<dbReference type="PANTHER" id="PTHR45138">
    <property type="entry name" value="REGULATORY COMPONENTS OF SENSORY TRANSDUCTION SYSTEM"/>
    <property type="match status" value="1"/>
</dbReference>
<dbReference type="EMBL" id="PRLP01000106">
    <property type="protein sequence ID" value="PPC75350.1"/>
    <property type="molecule type" value="Genomic_DNA"/>
</dbReference>
<dbReference type="GO" id="GO:0052621">
    <property type="term" value="F:diguanylate cyclase activity"/>
    <property type="evidence" value="ECO:0007669"/>
    <property type="project" value="UniProtKB-EC"/>
</dbReference>
<dbReference type="InterPro" id="IPR000160">
    <property type="entry name" value="GGDEF_dom"/>
</dbReference>
<evidence type="ECO:0000256" key="1">
    <source>
        <dbReference type="ARBA" id="ARBA00012528"/>
    </source>
</evidence>
<dbReference type="Proteomes" id="UP000238196">
    <property type="component" value="Unassembled WGS sequence"/>
</dbReference>
<dbReference type="EC" id="2.7.7.65" evidence="1"/>
<evidence type="ECO:0000256" key="2">
    <source>
        <dbReference type="ARBA" id="ARBA00034247"/>
    </source>
</evidence>
<dbReference type="InterPro" id="IPR043128">
    <property type="entry name" value="Rev_trsase/Diguanyl_cyclase"/>
</dbReference>
<evidence type="ECO:0000259" key="5">
    <source>
        <dbReference type="PROSITE" id="PS50887"/>
    </source>
</evidence>
<dbReference type="FunFam" id="3.30.70.270:FF:000001">
    <property type="entry name" value="Diguanylate cyclase domain protein"/>
    <property type="match status" value="1"/>
</dbReference>
<evidence type="ECO:0000313" key="6">
    <source>
        <dbReference type="EMBL" id="PPC75350.1"/>
    </source>
</evidence>
<dbReference type="SUPFAM" id="SSF52172">
    <property type="entry name" value="CheY-like"/>
    <property type="match status" value="1"/>
</dbReference>
<dbReference type="NCBIfam" id="TIGR00254">
    <property type="entry name" value="GGDEF"/>
    <property type="match status" value="1"/>
</dbReference>
<dbReference type="SUPFAM" id="SSF55073">
    <property type="entry name" value="Nucleotide cyclase"/>
    <property type="match status" value="1"/>
</dbReference>
<evidence type="ECO:0000313" key="7">
    <source>
        <dbReference type="Proteomes" id="UP000238196"/>
    </source>
</evidence>
<organism evidence="6 7">
    <name type="scientific">Proteobacteria bacterium 228</name>
    <dbReference type="NCBI Taxonomy" id="2083153"/>
    <lineage>
        <taxon>Bacteria</taxon>
        <taxon>Pseudomonadati</taxon>
        <taxon>Pseudomonadota</taxon>
    </lineage>
</organism>
<evidence type="ECO:0000259" key="4">
    <source>
        <dbReference type="PROSITE" id="PS50110"/>
    </source>
</evidence>
<dbReference type="Pfam" id="PF00990">
    <property type="entry name" value="GGDEF"/>
    <property type="match status" value="1"/>
</dbReference>
<comment type="caution">
    <text evidence="6">The sequence shown here is derived from an EMBL/GenBank/DDBJ whole genome shotgun (WGS) entry which is preliminary data.</text>
</comment>
<name>A0A2S5KKT7_9PROT</name>
<accession>A0A2S5KKT7</accession>
<dbReference type="CDD" id="cd01949">
    <property type="entry name" value="GGDEF"/>
    <property type="match status" value="1"/>
</dbReference>
<dbReference type="GO" id="GO:0043709">
    <property type="term" value="P:cell adhesion involved in single-species biofilm formation"/>
    <property type="evidence" value="ECO:0007669"/>
    <property type="project" value="TreeGrafter"/>
</dbReference>
<dbReference type="InterPro" id="IPR001789">
    <property type="entry name" value="Sig_transdc_resp-reg_receiver"/>
</dbReference>
<dbReference type="SMART" id="SM00448">
    <property type="entry name" value="REC"/>
    <property type="match status" value="1"/>
</dbReference>
<dbReference type="Gene3D" id="3.30.70.270">
    <property type="match status" value="1"/>
</dbReference>
<dbReference type="GO" id="GO:1902201">
    <property type="term" value="P:negative regulation of bacterial-type flagellum-dependent cell motility"/>
    <property type="evidence" value="ECO:0007669"/>
    <property type="project" value="TreeGrafter"/>
</dbReference>
<dbReference type="GO" id="GO:0005886">
    <property type="term" value="C:plasma membrane"/>
    <property type="evidence" value="ECO:0007669"/>
    <property type="project" value="TreeGrafter"/>
</dbReference>
<feature type="modified residue" description="4-aspartylphosphate" evidence="3">
    <location>
        <position position="53"/>
    </location>
</feature>
<dbReference type="PROSITE" id="PS50887">
    <property type="entry name" value="GGDEF"/>
    <property type="match status" value="1"/>
</dbReference>
<dbReference type="SMART" id="SM00267">
    <property type="entry name" value="GGDEF"/>
    <property type="match status" value="1"/>
</dbReference>
<dbReference type="OrthoDB" id="5289318at2"/>
<feature type="domain" description="Response regulatory" evidence="4">
    <location>
        <begin position="5"/>
        <end position="120"/>
    </location>
</feature>
<comment type="catalytic activity">
    <reaction evidence="2">
        <text>2 GTP = 3',3'-c-di-GMP + 2 diphosphate</text>
        <dbReference type="Rhea" id="RHEA:24898"/>
        <dbReference type="ChEBI" id="CHEBI:33019"/>
        <dbReference type="ChEBI" id="CHEBI:37565"/>
        <dbReference type="ChEBI" id="CHEBI:58805"/>
        <dbReference type="EC" id="2.7.7.65"/>
    </reaction>
</comment>
<dbReference type="Gene3D" id="3.40.50.2300">
    <property type="match status" value="1"/>
</dbReference>
<dbReference type="PANTHER" id="PTHR45138:SF9">
    <property type="entry name" value="DIGUANYLATE CYCLASE DGCM-RELATED"/>
    <property type="match status" value="1"/>
</dbReference>
<gene>
    <name evidence="6" type="ORF">C4K68_21925</name>
</gene>
<protein>
    <recommendedName>
        <fullName evidence="1">diguanylate cyclase</fullName>
        <ecNumber evidence="1">2.7.7.65</ecNumber>
    </recommendedName>
</protein>
<dbReference type="InterPro" id="IPR050469">
    <property type="entry name" value="Diguanylate_Cyclase"/>
</dbReference>
<dbReference type="InterPro" id="IPR011006">
    <property type="entry name" value="CheY-like_superfamily"/>
</dbReference>
<dbReference type="Pfam" id="PF00072">
    <property type="entry name" value="Response_reg"/>
    <property type="match status" value="1"/>
</dbReference>
<sequence>MNHQTVLIVDDEKSNLKILSDLLRDDVRVILAKSGEQAIAKAEQYRPDLVLLDIVMPKMNGFDVIQHLKQQASTSTIPVIFVSALGDTDNEVRGFDLGACDYIQKPFQSSLVRARVKLHLQLAKQRLLLEKLANIDPLTAIANRRKFSDKLQLEWTRCQHDDRPLSLVMIDIDYFKQFNDRYGHAAGDEALSKVAQALEGQLERSTDFVARYGGEEFVLVLPDTDQHDAQEVVERCRAAVAALKIRHETAGGEFLTISLGGATCSGRDGEAHEQLLQRADAMLYQAKQQGRDCVVWEEEVCQQS</sequence>
<dbReference type="InterPro" id="IPR029787">
    <property type="entry name" value="Nucleotide_cyclase"/>
</dbReference>
<evidence type="ECO:0000256" key="3">
    <source>
        <dbReference type="PROSITE-ProRule" id="PRU00169"/>
    </source>
</evidence>